<organism evidence="2 3">
    <name type="scientific">Phialophora macrospora</name>
    <dbReference type="NCBI Taxonomy" id="1851006"/>
    <lineage>
        <taxon>Eukaryota</taxon>
        <taxon>Fungi</taxon>
        <taxon>Dikarya</taxon>
        <taxon>Ascomycota</taxon>
        <taxon>Pezizomycotina</taxon>
        <taxon>Eurotiomycetes</taxon>
        <taxon>Chaetothyriomycetidae</taxon>
        <taxon>Chaetothyriales</taxon>
        <taxon>Herpotrichiellaceae</taxon>
        <taxon>Phialophora</taxon>
    </lineage>
</organism>
<reference evidence="2 3" key="1">
    <citation type="submission" date="2015-01" db="EMBL/GenBank/DDBJ databases">
        <title>The Genome Sequence of Capronia semiimmersa CBS27337.</title>
        <authorList>
            <consortium name="The Broad Institute Genomics Platform"/>
            <person name="Cuomo C."/>
            <person name="de Hoog S."/>
            <person name="Gorbushina A."/>
            <person name="Stielow B."/>
            <person name="Teixiera M."/>
            <person name="Abouelleil A."/>
            <person name="Chapman S.B."/>
            <person name="Priest M."/>
            <person name="Young S.K."/>
            <person name="Wortman J."/>
            <person name="Nusbaum C."/>
            <person name="Birren B."/>
        </authorList>
    </citation>
    <scope>NUCLEOTIDE SEQUENCE [LARGE SCALE GENOMIC DNA]</scope>
    <source>
        <strain evidence="2 3">CBS 27337</strain>
    </source>
</reference>
<evidence type="ECO:0000313" key="2">
    <source>
        <dbReference type="EMBL" id="KIW69167.1"/>
    </source>
</evidence>
<keyword evidence="3" id="KW-1185">Reference proteome</keyword>
<feature type="region of interest" description="Disordered" evidence="1">
    <location>
        <begin position="1"/>
        <end position="22"/>
    </location>
</feature>
<dbReference type="Proteomes" id="UP000054266">
    <property type="component" value="Unassembled WGS sequence"/>
</dbReference>
<accession>A0A0D2E482</accession>
<name>A0A0D2E482_9EURO</name>
<proteinExistence type="predicted"/>
<protein>
    <submittedName>
        <fullName evidence="2">Uncharacterized protein</fullName>
    </submittedName>
</protein>
<dbReference type="AlphaFoldDB" id="A0A0D2E482"/>
<dbReference type="STRING" id="5601.A0A0D2E482"/>
<feature type="compositionally biased region" description="Polar residues" evidence="1">
    <location>
        <begin position="1"/>
        <end position="20"/>
    </location>
</feature>
<sequence length="178" mass="20493">MATLKSEPQQPSAQIAQNPNAPVLKDDEDIIRTLGLDWTPERTKRYLEKVTPDLYCAETEKIKQYWEEAWENLSYADKRIGKTSGRRIQVVERSNFQHVIRRGESGLFFDEATKELVFARLPRVVSDSVILEAINEVCKSAARERRGDRRVRPWLSDFGRLHVRFAEIPANPPSPEAS</sequence>
<evidence type="ECO:0000256" key="1">
    <source>
        <dbReference type="SAM" id="MobiDB-lite"/>
    </source>
</evidence>
<gene>
    <name evidence="2" type="ORF">PV04_05060</name>
</gene>
<evidence type="ECO:0000313" key="3">
    <source>
        <dbReference type="Proteomes" id="UP000054266"/>
    </source>
</evidence>
<dbReference type="EMBL" id="KN846958">
    <property type="protein sequence ID" value="KIW69167.1"/>
    <property type="molecule type" value="Genomic_DNA"/>
</dbReference>
<dbReference type="HOGENOM" id="CLU_1510401_0_0_1"/>